<keyword evidence="1" id="KW-0732">Signal</keyword>
<name>A0AAW0DXI2_9AGAR</name>
<dbReference type="EMBL" id="JAWWNJ010000005">
    <property type="protein sequence ID" value="KAK7055792.1"/>
    <property type="molecule type" value="Genomic_DNA"/>
</dbReference>
<feature type="signal peptide" evidence="1">
    <location>
        <begin position="1"/>
        <end position="22"/>
    </location>
</feature>
<protein>
    <submittedName>
        <fullName evidence="2">Uncharacterized protein</fullName>
    </submittedName>
</protein>
<proteinExistence type="predicted"/>
<evidence type="ECO:0000313" key="3">
    <source>
        <dbReference type="Proteomes" id="UP001362999"/>
    </source>
</evidence>
<feature type="chain" id="PRO_5043418296" evidence="1">
    <location>
        <begin position="23"/>
        <end position="351"/>
    </location>
</feature>
<accession>A0AAW0DXI2</accession>
<keyword evidence="3" id="KW-1185">Reference proteome</keyword>
<dbReference type="Proteomes" id="UP001362999">
    <property type="component" value="Unassembled WGS sequence"/>
</dbReference>
<evidence type="ECO:0000313" key="2">
    <source>
        <dbReference type="EMBL" id="KAK7055792.1"/>
    </source>
</evidence>
<evidence type="ECO:0000256" key="1">
    <source>
        <dbReference type="SAM" id="SignalP"/>
    </source>
</evidence>
<gene>
    <name evidence="2" type="ORF">R3P38DRAFT_2760963</name>
</gene>
<reference evidence="2 3" key="1">
    <citation type="journal article" date="2024" name="J Genomics">
        <title>Draft genome sequencing and assembly of Favolaschia claudopus CIRM-BRFM 2984 isolated from oak limbs.</title>
        <authorList>
            <person name="Navarro D."/>
            <person name="Drula E."/>
            <person name="Chaduli D."/>
            <person name="Cazenave R."/>
            <person name="Ahrendt S."/>
            <person name="Wang J."/>
            <person name="Lipzen A."/>
            <person name="Daum C."/>
            <person name="Barry K."/>
            <person name="Grigoriev I.V."/>
            <person name="Favel A."/>
            <person name="Rosso M.N."/>
            <person name="Martin F."/>
        </authorList>
    </citation>
    <scope>NUCLEOTIDE SEQUENCE [LARGE SCALE GENOMIC DNA]</scope>
    <source>
        <strain evidence="2 3">CIRM-BRFM 2984</strain>
    </source>
</reference>
<organism evidence="2 3">
    <name type="scientific">Favolaschia claudopus</name>
    <dbReference type="NCBI Taxonomy" id="2862362"/>
    <lineage>
        <taxon>Eukaryota</taxon>
        <taxon>Fungi</taxon>
        <taxon>Dikarya</taxon>
        <taxon>Basidiomycota</taxon>
        <taxon>Agaricomycotina</taxon>
        <taxon>Agaricomycetes</taxon>
        <taxon>Agaricomycetidae</taxon>
        <taxon>Agaricales</taxon>
        <taxon>Marasmiineae</taxon>
        <taxon>Mycenaceae</taxon>
        <taxon>Favolaschia</taxon>
    </lineage>
</organism>
<sequence length="351" mass="38811">MPSLQVNILVLHSFLILTPFFTRIWPPAGKMPAPDTGAINSIRFIDVPRAGLQVPRLSPDACVVSAAATAPCGAHTFDYMDLAGPRVWAAGRLTPAPDLSSSETCSPQICIERRVAVDIARGGAIASAQYIAVRRATILILQFTAEFSCRRLAGVSVTQPNRTPRTSITIRIDVPRAGCSLNQFPSSIFRRPLSDVSTALNQIFSAARLHHHHEALRSKFDFCASAERRFRLSFRKFSSRCAGHFIIINANTPFPKFEISRSRERGFELGGYQCQIFLFPLRGANFNTTTSSKFSSSQESNFLLLRCAAGLTRSADCKFQASGRLQIDELSTDFNFSFTYKFRDFAPVVSI</sequence>
<dbReference type="AlphaFoldDB" id="A0AAW0DXI2"/>
<comment type="caution">
    <text evidence="2">The sequence shown here is derived from an EMBL/GenBank/DDBJ whole genome shotgun (WGS) entry which is preliminary data.</text>
</comment>